<dbReference type="Pfam" id="PF00034">
    <property type="entry name" value="Cytochrom_C"/>
    <property type="match status" value="1"/>
</dbReference>
<reference evidence="6 7" key="1">
    <citation type="submission" date="2018-12" db="EMBL/GenBank/DDBJ databases">
        <authorList>
            <consortium name="Pathogen Informatics"/>
        </authorList>
    </citation>
    <scope>NUCLEOTIDE SEQUENCE [LARGE SCALE GENOMIC DNA]</scope>
    <source>
        <strain evidence="6 7">NCTC129</strain>
    </source>
</reference>
<dbReference type="AlphaFoldDB" id="A0A447N1I6"/>
<dbReference type="GO" id="GO:0009055">
    <property type="term" value="F:electron transfer activity"/>
    <property type="evidence" value="ECO:0007669"/>
    <property type="project" value="InterPro"/>
</dbReference>
<gene>
    <name evidence="6" type="primary">yhjA_3</name>
    <name evidence="6" type="ORF">NCTC129_03347</name>
</gene>
<dbReference type="EMBL" id="LR134140">
    <property type="protein sequence ID" value="VDZ97136.1"/>
    <property type="molecule type" value="Genomic_DNA"/>
</dbReference>
<dbReference type="GO" id="GO:0004130">
    <property type="term" value="F:cytochrome-c peroxidase activity"/>
    <property type="evidence" value="ECO:0007669"/>
    <property type="project" value="UniProtKB-EC"/>
</dbReference>
<evidence type="ECO:0000313" key="6">
    <source>
        <dbReference type="EMBL" id="VDZ97136.1"/>
    </source>
</evidence>
<dbReference type="PROSITE" id="PS51007">
    <property type="entry name" value="CYTC"/>
    <property type="match status" value="1"/>
</dbReference>
<evidence type="ECO:0000256" key="4">
    <source>
        <dbReference type="PROSITE-ProRule" id="PRU00433"/>
    </source>
</evidence>
<evidence type="ECO:0000256" key="3">
    <source>
        <dbReference type="ARBA" id="ARBA00023004"/>
    </source>
</evidence>
<evidence type="ECO:0000256" key="1">
    <source>
        <dbReference type="ARBA" id="ARBA00022617"/>
    </source>
</evidence>
<dbReference type="Proteomes" id="UP000282086">
    <property type="component" value="Chromosome"/>
</dbReference>
<sequence>MITPDSAFDKWLRGDENALTAQQKHGYQLFKENKCATCHGGIILGGRSFEPLGLKRDFNFGEITAADIGRMNVTKEVRDKLRQKVPGLRNVALTAPYFHRGDVPTLDGAVKLMLRYQVGTDLPQNDIDDIVAFLESLTGVYTPYQPEYAQ</sequence>
<protein>
    <submittedName>
        <fullName evidence="6">Cytochrome c peroxidase</fullName>
        <ecNumber evidence="6">1.11.1.5</ecNumber>
    </submittedName>
</protein>
<dbReference type="FunFam" id="1.10.760.10:FF:000007">
    <property type="entry name" value="Cytochrome c peroxidase"/>
    <property type="match status" value="1"/>
</dbReference>
<dbReference type="InterPro" id="IPR051395">
    <property type="entry name" value="Cytochrome_c_Peroxidase/MauG"/>
</dbReference>
<name>A0A447N1I6_SALET</name>
<dbReference type="EC" id="1.11.1.5" evidence="6"/>
<proteinExistence type="predicted"/>
<evidence type="ECO:0000313" key="7">
    <source>
        <dbReference type="Proteomes" id="UP000282086"/>
    </source>
</evidence>
<keyword evidence="3 4" id="KW-0408">Iron</keyword>
<dbReference type="InterPro" id="IPR036909">
    <property type="entry name" value="Cyt_c-like_dom_sf"/>
</dbReference>
<dbReference type="InterPro" id="IPR009056">
    <property type="entry name" value="Cyt_c-like_dom"/>
</dbReference>
<dbReference type="GO" id="GO:0046872">
    <property type="term" value="F:metal ion binding"/>
    <property type="evidence" value="ECO:0007669"/>
    <property type="project" value="UniProtKB-KW"/>
</dbReference>
<dbReference type="PANTHER" id="PTHR30600:SF7">
    <property type="entry name" value="CYTOCHROME C PEROXIDASE-RELATED"/>
    <property type="match status" value="1"/>
</dbReference>
<keyword evidence="6" id="KW-0560">Oxidoreductase</keyword>
<dbReference type="GO" id="GO:0020037">
    <property type="term" value="F:heme binding"/>
    <property type="evidence" value="ECO:0007669"/>
    <property type="project" value="InterPro"/>
</dbReference>
<keyword evidence="6" id="KW-0575">Peroxidase</keyword>
<dbReference type="Gene3D" id="1.10.760.10">
    <property type="entry name" value="Cytochrome c-like domain"/>
    <property type="match status" value="1"/>
</dbReference>
<dbReference type="SUPFAM" id="SSF46626">
    <property type="entry name" value="Cytochrome c"/>
    <property type="match status" value="1"/>
</dbReference>
<dbReference type="PANTHER" id="PTHR30600">
    <property type="entry name" value="CYTOCHROME C PEROXIDASE-RELATED"/>
    <property type="match status" value="1"/>
</dbReference>
<organism evidence="6 7">
    <name type="scientific">Salmonella enterica I</name>
    <dbReference type="NCBI Taxonomy" id="59201"/>
    <lineage>
        <taxon>Bacteria</taxon>
        <taxon>Pseudomonadati</taxon>
        <taxon>Pseudomonadota</taxon>
        <taxon>Gammaproteobacteria</taxon>
        <taxon>Enterobacterales</taxon>
        <taxon>Enterobacteriaceae</taxon>
        <taxon>Salmonella</taxon>
    </lineage>
</organism>
<evidence type="ECO:0000256" key="2">
    <source>
        <dbReference type="ARBA" id="ARBA00022723"/>
    </source>
</evidence>
<keyword evidence="2 4" id="KW-0479">Metal-binding</keyword>
<accession>A0A447N1I6</accession>
<feature type="domain" description="Cytochrome c" evidence="5">
    <location>
        <begin position="21"/>
        <end position="138"/>
    </location>
</feature>
<evidence type="ECO:0000259" key="5">
    <source>
        <dbReference type="PROSITE" id="PS51007"/>
    </source>
</evidence>
<keyword evidence="1 4" id="KW-0349">Heme</keyword>